<accession>A0A830EZZ2</accession>
<protein>
    <recommendedName>
        <fullName evidence="1">DUF8053 domain-containing protein</fullName>
    </recommendedName>
</protein>
<proteinExistence type="predicted"/>
<feature type="domain" description="DUF8053" evidence="1">
    <location>
        <begin position="4"/>
        <end position="57"/>
    </location>
</feature>
<organism evidence="2 3">
    <name type="scientific">Halarchaeum grantii</name>
    <dbReference type="NCBI Taxonomy" id="1193105"/>
    <lineage>
        <taxon>Archaea</taxon>
        <taxon>Methanobacteriati</taxon>
        <taxon>Methanobacteriota</taxon>
        <taxon>Stenosarchaea group</taxon>
        <taxon>Halobacteria</taxon>
        <taxon>Halobacteriales</taxon>
        <taxon>Halobacteriaceae</taxon>
    </lineage>
</organism>
<dbReference type="AlphaFoldDB" id="A0A830EZZ2"/>
<comment type="caution">
    <text evidence="2">The sequence shown here is derived from an EMBL/GenBank/DDBJ whole genome shotgun (WGS) entry which is preliminary data.</text>
</comment>
<evidence type="ECO:0000313" key="3">
    <source>
        <dbReference type="Proteomes" id="UP000628840"/>
    </source>
</evidence>
<evidence type="ECO:0000259" key="1">
    <source>
        <dbReference type="Pfam" id="PF26227"/>
    </source>
</evidence>
<evidence type="ECO:0000313" key="2">
    <source>
        <dbReference type="EMBL" id="GGL26019.1"/>
    </source>
</evidence>
<keyword evidence="3" id="KW-1185">Reference proteome</keyword>
<dbReference type="Proteomes" id="UP000628840">
    <property type="component" value="Unassembled WGS sequence"/>
</dbReference>
<dbReference type="InterPro" id="IPR058366">
    <property type="entry name" value="DUF8053"/>
</dbReference>
<name>A0A830EZZ2_9EURY</name>
<gene>
    <name evidence="2" type="ORF">GCM10009037_07070</name>
</gene>
<dbReference type="Pfam" id="PF26227">
    <property type="entry name" value="DUF8053"/>
    <property type="match status" value="1"/>
</dbReference>
<reference evidence="2 3" key="1">
    <citation type="journal article" date="2019" name="Int. J. Syst. Evol. Microbiol.">
        <title>The Global Catalogue of Microorganisms (GCM) 10K type strain sequencing project: providing services to taxonomists for standard genome sequencing and annotation.</title>
        <authorList>
            <consortium name="The Broad Institute Genomics Platform"/>
            <consortium name="The Broad Institute Genome Sequencing Center for Infectious Disease"/>
            <person name="Wu L."/>
            <person name="Ma J."/>
        </authorList>
    </citation>
    <scope>NUCLEOTIDE SEQUENCE [LARGE SCALE GENOMIC DNA]</scope>
    <source>
        <strain evidence="2 3">JCM 19585</strain>
    </source>
</reference>
<dbReference type="EMBL" id="BMPF01000001">
    <property type="protein sequence ID" value="GGL26019.1"/>
    <property type="molecule type" value="Genomic_DNA"/>
</dbReference>
<sequence>MTTMQSLQVHNKSGQVTLPKSDLRRDGIIEDDFPSGFEQQCVVDRLGRGQFLVRLVNVNGEGDVPDLLEADAVQRAAMQLLLDDDHHRVELELD</sequence>